<evidence type="ECO:0000313" key="11">
    <source>
        <dbReference type="Proteomes" id="UP000034320"/>
    </source>
</evidence>
<dbReference type="InterPro" id="IPR011611">
    <property type="entry name" value="PfkB_dom"/>
</dbReference>
<organism evidence="10 11">
    <name type="scientific">Candidatus Gottesmanbacteria bacterium GW2011_GWA2_42_18</name>
    <dbReference type="NCBI Taxonomy" id="1618442"/>
    <lineage>
        <taxon>Bacteria</taxon>
        <taxon>Candidatus Gottesmaniibacteriota</taxon>
    </lineage>
</organism>
<evidence type="ECO:0000256" key="6">
    <source>
        <dbReference type="ARBA" id="ARBA00023277"/>
    </source>
</evidence>
<evidence type="ECO:0000313" key="10">
    <source>
        <dbReference type="EMBL" id="KKS47143.1"/>
    </source>
</evidence>
<evidence type="ECO:0000256" key="3">
    <source>
        <dbReference type="ARBA" id="ARBA00022679"/>
    </source>
</evidence>
<dbReference type="InterPro" id="IPR011913">
    <property type="entry name" value="RfaE_dom_I"/>
</dbReference>
<dbReference type="Pfam" id="PF00294">
    <property type="entry name" value="PfkB"/>
    <property type="match status" value="1"/>
</dbReference>
<comment type="function">
    <text evidence="2">Catalyzes the ADP transfer from ATP to D-glycero-beta-D-manno-heptose 1-phosphate, yielding ADP-D-glycero-beta-D-manno-heptose.</text>
</comment>
<dbReference type="Proteomes" id="UP000034320">
    <property type="component" value="Unassembled WGS sequence"/>
</dbReference>
<keyword evidence="7" id="KW-1133">Transmembrane helix</keyword>
<evidence type="ECO:0000259" key="9">
    <source>
        <dbReference type="Pfam" id="PF01467"/>
    </source>
</evidence>
<feature type="domain" description="Carbohydrate kinase PfkB" evidence="8">
    <location>
        <begin position="237"/>
        <end position="536"/>
    </location>
</feature>
<dbReference type="AlphaFoldDB" id="A0A0G1CBZ3"/>
<keyword evidence="7" id="KW-0812">Transmembrane</keyword>
<dbReference type="Gene3D" id="3.40.50.620">
    <property type="entry name" value="HUPs"/>
    <property type="match status" value="1"/>
</dbReference>
<dbReference type="GO" id="GO:0033785">
    <property type="term" value="F:heptose 7-phosphate kinase activity"/>
    <property type="evidence" value="ECO:0007669"/>
    <property type="project" value="TreeGrafter"/>
</dbReference>
<dbReference type="SUPFAM" id="SSF53613">
    <property type="entry name" value="Ribokinase-like"/>
    <property type="match status" value="1"/>
</dbReference>
<keyword evidence="7" id="KW-0472">Membrane</keyword>
<gene>
    <name evidence="10" type="ORF">UV09_C0008G0009</name>
</gene>
<name>A0A0G1CBZ3_9BACT</name>
<dbReference type="EMBL" id="LCDD01000008">
    <property type="protein sequence ID" value="KKS47143.1"/>
    <property type="molecule type" value="Genomic_DNA"/>
</dbReference>
<comment type="caution">
    <text evidence="10">The sequence shown here is derived from an EMBL/GenBank/DDBJ whole genome shotgun (WGS) entry which is preliminary data.</text>
</comment>
<evidence type="ECO:0000256" key="2">
    <source>
        <dbReference type="ARBA" id="ARBA00003753"/>
    </source>
</evidence>
<dbReference type="InterPro" id="IPR014729">
    <property type="entry name" value="Rossmann-like_a/b/a_fold"/>
</dbReference>
<evidence type="ECO:0000256" key="1">
    <source>
        <dbReference type="ARBA" id="ARBA00002319"/>
    </source>
</evidence>
<feature type="domain" description="Cytidyltransferase-like" evidence="9">
    <location>
        <begin position="70"/>
        <end position="160"/>
    </location>
</feature>
<dbReference type="Pfam" id="PF01467">
    <property type="entry name" value="CTP_transf_like"/>
    <property type="match status" value="1"/>
</dbReference>
<evidence type="ECO:0000259" key="8">
    <source>
        <dbReference type="Pfam" id="PF00294"/>
    </source>
</evidence>
<dbReference type="InterPro" id="IPR004821">
    <property type="entry name" value="Cyt_trans-like"/>
</dbReference>
<proteinExistence type="predicted"/>
<evidence type="ECO:0000256" key="4">
    <source>
        <dbReference type="ARBA" id="ARBA00022777"/>
    </source>
</evidence>
<dbReference type="GO" id="GO:0016773">
    <property type="term" value="F:phosphotransferase activity, alcohol group as acceptor"/>
    <property type="evidence" value="ECO:0007669"/>
    <property type="project" value="InterPro"/>
</dbReference>
<protein>
    <submittedName>
        <fullName evidence="10">Cytidyltransferase-related domain protein</fullName>
    </submittedName>
</protein>
<reference evidence="10 11" key="1">
    <citation type="journal article" date="2015" name="Nature">
        <title>rRNA introns, odd ribosomes, and small enigmatic genomes across a large radiation of phyla.</title>
        <authorList>
            <person name="Brown C.T."/>
            <person name="Hug L.A."/>
            <person name="Thomas B.C."/>
            <person name="Sharon I."/>
            <person name="Castelle C.J."/>
            <person name="Singh A."/>
            <person name="Wilkins M.J."/>
            <person name="Williams K.H."/>
            <person name="Banfield J.F."/>
        </authorList>
    </citation>
    <scope>NUCLEOTIDE SEQUENCE [LARGE SCALE GENOMIC DNA]</scope>
</reference>
<dbReference type="PANTHER" id="PTHR46969">
    <property type="entry name" value="BIFUNCTIONAL PROTEIN HLDE"/>
    <property type="match status" value="1"/>
</dbReference>
<evidence type="ECO:0000256" key="7">
    <source>
        <dbReference type="SAM" id="Phobius"/>
    </source>
</evidence>
<comment type="function">
    <text evidence="1">Catalyzes the phosphorylation of D-glycero-D-manno-heptose 7-phosphate at the C-1 position to selectively form D-glycero-beta-D-manno-heptose-1,7-bisphosphate.</text>
</comment>
<dbReference type="GO" id="GO:0005829">
    <property type="term" value="C:cytosol"/>
    <property type="evidence" value="ECO:0007669"/>
    <property type="project" value="TreeGrafter"/>
</dbReference>
<dbReference type="GO" id="GO:0033786">
    <property type="term" value="F:heptose-1-phosphate adenylyltransferase activity"/>
    <property type="evidence" value="ECO:0007669"/>
    <property type="project" value="TreeGrafter"/>
</dbReference>
<dbReference type="PANTHER" id="PTHR46969:SF1">
    <property type="entry name" value="BIFUNCTIONAL PROTEIN HLDE"/>
    <property type="match status" value="1"/>
</dbReference>
<sequence>MRSHRAKSSSARLPKCFFSHNYLIIYLNAFPEVVIIGGMSRVGGKIKRINELGKLVLQLKKEGKKIVHCHGVFDLIHPGHIRHLASAKKNGDILVVTVTADRYVKKGPGRPIFNQNLRTEVLSSLEQIDYVAIIDSESAVPAIRKIKPDFYVKGPDYRHRKKIEALPRKLADEEKAVKAVGGKLIFSVDDIIFSSSRLINQYLDVYPAKTKHYLETLGRKYPPDAIMEKLLTLKRLKVLVIGDAIIDQYVYCLPLGKSSKEPIMVHRHTAEESFLGGALAAANHLSALVSEVEILSVLGSKNSYENFIAKNLKKEVKSQFYFWEERETIVKRRYLDAFTKQKLFQISYLGDEDIPAAIEEKILSFLKKNISNYDFVVVYDFGHGLFTPKIVKYLCAKAPFLALNVQANSANYGFNIITKYSRADYVCIDEQEIRLATHKKHEDLRKLIRKIYKKMKCSRMIVTRGPYGSDGYFKSQGFLNSPALTDKIVDRVGAGDALFAITAPCMAGGLENDLTAFVGNVAGALQIQTVGNRKPVEFPEMVKFINRLLK</sequence>
<dbReference type="Gene3D" id="3.40.1190.20">
    <property type="match status" value="1"/>
</dbReference>
<dbReference type="InterPro" id="IPR029056">
    <property type="entry name" value="Ribokinase-like"/>
</dbReference>
<evidence type="ECO:0000256" key="5">
    <source>
        <dbReference type="ARBA" id="ARBA00023268"/>
    </source>
</evidence>
<feature type="transmembrane region" description="Helical" evidence="7">
    <location>
        <begin position="21"/>
        <end position="40"/>
    </location>
</feature>
<dbReference type="CDD" id="cd01172">
    <property type="entry name" value="RfaE_like"/>
    <property type="match status" value="1"/>
</dbReference>
<keyword evidence="3 10" id="KW-0808">Transferase</keyword>
<accession>A0A0G1CBZ3</accession>
<keyword evidence="4" id="KW-0418">Kinase</keyword>
<keyword evidence="6" id="KW-0119">Carbohydrate metabolism</keyword>
<keyword evidence="5" id="KW-0511">Multifunctional enzyme</keyword>
<dbReference type="NCBIfam" id="TIGR00125">
    <property type="entry name" value="cyt_tran_rel"/>
    <property type="match status" value="1"/>
</dbReference>
<dbReference type="SUPFAM" id="SSF52374">
    <property type="entry name" value="Nucleotidylyl transferase"/>
    <property type="match status" value="1"/>
</dbReference>